<keyword evidence="1" id="KW-1133">Transmembrane helix</keyword>
<sequence>MSQLRPLFGEDYVNACGFNEETVQLEKGYSPISIPSQVERRVTSSAAILEDSNDVKGLCKALHITQMEMCRTIHSLIILTSVDSLTLQLKGLKNFETLVKFIRDNVTKKTLVCSLYIITHELETKDSNPTEKHIKQISKILLGHHILMCIPVEKTLHTDTIETIIMKGTELTPEVLQHFQREAIAIFDYEEIHRKPGVAIIKDSQMYVFGETKALLVQLAEDPVCNETSAVEIGLYVILIAGGIALFSMAFGRGKK</sequence>
<keyword evidence="2" id="KW-1185">Reference proteome</keyword>
<protein>
    <submittedName>
        <fullName evidence="3">Uncharacterized protein</fullName>
    </submittedName>
</protein>
<evidence type="ECO:0000256" key="1">
    <source>
        <dbReference type="SAM" id="Phobius"/>
    </source>
</evidence>
<evidence type="ECO:0000313" key="2">
    <source>
        <dbReference type="Proteomes" id="UP000887578"/>
    </source>
</evidence>
<keyword evidence="1" id="KW-0812">Transmembrane</keyword>
<proteinExistence type="predicted"/>
<dbReference type="Proteomes" id="UP000887578">
    <property type="component" value="Unplaced"/>
</dbReference>
<evidence type="ECO:0000313" key="3">
    <source>
        <dbReference type="WBParaSite" id="PDA_v2.g17881.t1"/>
    </source>
</evidence>
<organism evidence="2 3">
    <name type="scientific">Panagrolaimus davidi</name>
    <dbReference type="NCBI Taxonomy" id="227884"/>
    <lineage>
        <taxon>Eukaryota</taxon>
        <taxon>Metazoa</taxon>
        <taxon>Ecdysozoa</taxon>
        <taxon>Nematoda</taxon>
        <taxon>Chromadorea</taxon>
        <taxon>Rhabditida</taxon>
        <taxon>Tylenchina</taxon>
        <taxon>Panagrolaimomorpha</taxon>
        <taxon>Panagrolaimoidea</taxon>
        <taxon>Panagrolaimidae</taxon>
        <taxon>Panagrolaimus</taxon>
    </lineage>
</organism>
<keyword evidence="1" id="KW-0472">Membrane</keyword>
<accession>A0A914PHS9</accession>
<feature type="transmembrane region" description="Helical" evidence="1">
    <location>
        <begin position="233"/>
        <end position="252"/>
    </location>
</feature>
<reference evidence="3" key="1">
    <citation type="submission" date="2022-11" db="UniProtKB">
        <authorList>
            <consortium name="WormBaseParasite"/>
        </authorList>
    </citation>
    <scope>IDENTIFICATION</scope>
</reference>
<dbReference type="WBParaSite" id="PDA_v2.g17881.t1">
    <property type="protein sequence ID" value="PDA_v2.g17881.t1"/>
    <property type="gene ID" value="PDA_v2.g17881"/>
</dbReference>
<dbReference type="AlphaFoldDB" id="A0A914PHS9"/>
<name>A0A914PHS9_9BILA</name>